<dbReference type="PROSITE" id="PS51375">
    <property type="entry name" value="PPR"/>
    <property type="match status" value="3"/>
</dbReference>
<keyword evidence="3" id="KW-0677">Repeat</keyword>
<keyword evidence="2 7" id="KW-0812">Transmembrane</keyword>
<keyword evidence="4 7" id="KW-1133">Transmembrane helix</keyword>
<evidence type="ECO:0000256" key="2">
    <source>
        <dbReference type="ARBA" id="ARBA00022692"/>
    </source>
</evidence>
<keyword evidence="9" id="KW-1185">Reference proteome</keyword>
<dbReference type="InterPro" id="IPR046960">
    <property type="entry name" value="PPR_At4g14850-like_plant"/>
</dbReference>
<feature type="transmembrane region" description="Helical" evidence="7">
    <location>
        <begin position="6"/>
        <end position="29"/>
    </location>
</feature>
<evidence type="ECO:0000256" key="3">
    <source>
        <dbReference type="ARBA" id="ARBA00022737"/>
    </source>
</evidence>
<dbReference type="EMBL" id="JAGKQH010000001">
    <property type="protein sequence ID" value="KAG6607175.1"/>
    <property type="molecule type" value="Genomic_DNA"/>
</dbReference>
<dbReference type="Pfam" id="PF20431">
    <property type="entry name" value="E_motif"/>
    <property type="match status" value="1"/>
</dbReference>
<feature type="transmembrane region" description="Helical" evidence="7">
    <location>
        <begin position="41"/>
        <end position="61"/>
    </location>
</feature>
<evidence type="ECO:0000313" key="9">
    <source>
        <dbReference type="Proteomes" id="UP000685013"/>
    </source>
</evidence>
<gene>
    <name evidence="8" type="primary">TET3</name>
    <name evidence="8" type="ORF">SDJN03_00517</name>
</gene>
<feature type="repeat" description="PPR" evidence="6">
    <location>
        <begin position="484"/>
        <end position="518"/>
    </location>
</feature>
<accession>A0AAV6P7R5</accession>
<feature type="repeat" description="PPR" evidence="6">
    <location>
        <begin position="379"/>
        <end position="413"/>
    </location>
</feature>
<dbReference type="GO" id="GO:0016020">
    <property type="term" value="C:membrane"/>
    <property type="evidence" value="ECO:0007669"/>
    <property type="project" value="UniProtKB-SubCell"/>
</dbReference>
<evidence type="ECO:0000313" key="8">
    <source>
        <dbReference type="EMBL" id="KAG6607175.1"/>
    </source>
</evidence>
<dbReference type="AlphaFoldDB" id="A0AAV6P7R5"/>
<protein>
    <submittedName>
        <fullName evidence="8">Tetraspanin-3</fullName>
    </submittedName>
</protein>
<dbReference type="InterPro" id="IPR002885">
    <property type="entry name" value="PPR_rpt"/>
</dbReference>
<keyword evidence="5 7" id="KW-0472">Membrane</keyword>
<comment type="caution">
    <text evidence="8">The sequence shown here is derived from an EMBL/GenBank/DDBJ whole genome shotgun (WGS) entry which is preliminary data.</text>
</comment>
<feature type="repeat" description="PPR" evidence="6">
    <location>
        <begin position="585"/>
        <end position="620"/>
    </location>
</feature>
<feature type="transmembrane region" description="Helical" evidence="7">
    <location>
        <begin position="73"/>
        <end position="96"/>
    </location>
</feature>
<dbReference type="InterPro" id="IPR046848">
    <property type="entry name" value="E_motif"/>
</dbReference>
<dbReference type="FunFam" id="1.25.40.10:FF:000090">
    <property type="entry name" value="Pentatricopeptide repeat-containing protein, chloroplastic"/>
    <property type="match status" value="1"/>
</dbReference>
<dbReference type="Pfam" id="PF01535">
    <property type="entry name" value="PPR"/>
    <property type="match status" value="5"/>
</dbReference>
<dbReference type="GO" id="GO:0009451">
    <property type="term" value="P:RNA modification"/>
    <property type="evidence" value="ECO:0007669"/>
    <property type="project" value="InterPro"/>
</dbReference>
<dbReference type="GO" id="GO:0003723">
    <property type="term" value="F:RNA binding"/>
    <property type="evidence" value="ECO:0007669"/>
    <property type="project" value="InterPro"/>
</dbReference>
<organism evidence="8 9">
    <name type="scientific">Cucurbita argyrosperma subsp. sororia</name>
    <dbReference type="NCBI Taxonomy" id="37648"/>
    <lineage>
        <taxon>Eukaryota</taxon>
        <taxon>Viridiplantae</taxon>
        <taxon>Streptophyta</taxon>
        <taxon>Embryophyta</taxon>
        <taxon>Tracheophyta</taxon>
        <taxon>Spermatophyta</taxon>
        <taxon>Magnoliopsida</taxon>
        <taxon>eudicotyledons</taxon>
        <taxon>Gunneridae</taxon>
        <taxon>Pentapetalae</taxon>
        <taxon>rosids</taxon>
        <taxon>fabids</taxon>
        <taxon>Cucurbitales</taxon>
        <taxon>Cucurbitaceae</taxon>
        <taxon>Cucurbiteae</taxon>
        <taxon>Cucurbita</taxon>
    </lineage>
</organism>
<feature type="transmembrane region" description="Helical" evidence="7">
    <location>
        <begin position="238"/>
        <end position="258"/>
    </location>
</feature>
<dbReference type="NCBIfam" id="TIGR00756">
    <property type="entry name" value="PPR"/>
    <property type="match status" value="2"/>
</dbReference>
<evidence type="ECO:0000256" key="1">
    <source>
        <dbReference type="ARBA" id="ARBA00004141"/>
    </source>
</evidence>
<dbReference type="Proteomes" id="UP000685013">
    <property type="component" value="Chromosome 1"/>
</dbReference>
<feature type="non-terminal residue" evidence="8">
    <location>
        <position position="1"/>
    </location>
</feature>
<dbReference type="Pfam" id="PF00335">
    <property type="entry name" value="Tetraspanin"/>
    <property type="match status" value="1"/>
</dbReference>
<sequence>MRASNHLIGLLNFLTFLLSLPIIGGGIWLSSRANTTDCLKFLQWPLIGIGVTVMIVSLAGFGGACYRNTFLMWFYLFVMFFVIGALVGFIIFAYAVTERGSGRPLPNRAYFDYYLQDYSGWLRDRVADDSYWAKISSCVRDSGSCRKIVRTVNGVPETVDMFYHRHLTPVESGCCKPPTVCGYVYVNETAWDVGGGVVGGEPDCGRWSNDQDQLCYACDSCKAGVLANLKKSWRKVSVVNIIVLIVLVVSYVIGYAAFRNNRRIDNNEPASTARMTKSKPGNSRQPLDIKCYEHLAMILSTFVRTRISAERKGNLATVLMPLKHWVTLQNVQLGSEIDQIVKIGFEDNLYLNSGLVNLYSKCNAIVDAKRIFVHMKTHDQVSWTSIISGLSQNGAGREAILMFKNMLVTQDRPNCYTYATVISSCPSLKDELPNHLTTLFHAHVIKLGFLFFSSFVISSAIDCYSKLGRIEEAALLFYEANVKDNVIFNSMISGFSQNLYGEEALKLFVEMRASNLSPTDHTLTSVLNACGSLTVLEQGRQVHSLVTKMGSENNVFVVCSLLDMYSKCGSVDDAFIIFNQTVEKNSVLSTSMIMAFAQCGRGSDALKLFESLLTEEGFLPDHVCFTAVLTACNHAGLLNEAVEYFNKMGSEYRLDPQIDHYACLIDLYARNGHVEKAKELMEKMPYESNYVMWCSLLGACKVHVKVELGREVAYRLIEMDPGNAAPYVTLAHIYARAGLWAQLADIRKQMQQKRVRKSAGWSWIEIDKKAHVFSVGDATHPKSCEIYSKLNQLDLDMRGAEHASKALEFVEF</sequence>
<comment type="subcellular location">
    <subcellularLocation>
        <location evidence="1">Membrane</location>
        <topology evidence="1">Multi-pass membrane protein</topology>
    </subcellularLocation>
</comment>
<proteinExistence type="predicted"/>
<evidence type="ECO:0000256" key="7">
    <source>
        <dbReference type="SAM" id="Phobius"/>
    </source>
</evidence>
<dbReference type="PANTHER" id="PTHR47926">
    <property type="entry name" value="PENTATRICOPEPTIDE REPEAT-CONTAINING PROTEIN"/>
    <property type="match status" value="1"/>
</dbReference>
<evidence type="ECO:0000256" key="6">
    <source>
        <dbReference type="PROSITE-ProRule" id="PRU00708"/>
    </source>
</evidence>
<dbReference type="PANTHER" id="PTHR47926:SF471">
    <property type="entry name" value="DYW DOMAIN-CONTAINING PROTEIN"/>
    <property type="match status" value="1"/>
</dbReference>
<evidence type="ECO:0000256" key="5">
    <source>
        <dbReference type="ARBA" id="ARBA00023136"/>
    </source>
</evidence>
<dbReference type="Pfam" id="PF13041">
    <property type="entry name" value="PPR_2"/>
    <property type="match status" value="2"/>
</dbReference>
<dbReference type="InterPro" id="IPR018499">
    <property type="entry name" value="Tetraspanin/Peripherin"/>
</dbReference>
<reference evidence="8 9" key="1">
    <citation type="journal article" date="2021" name="Hortic Res">
        <title>The domestication of Cucurbita argyrosperma as revealed by the genome of its wild relative.</title>
        <authorList>
            <person name="Barrera-Redondo J."/>
            <person name="Sanchez-de la Vega G."/>
            <person name="Aguirre-Liguori J.A."/>
            <person name="Castellanos-Morales G."/>
            <person name="Gutierrez-Guerrero Y.T."/>
            <person name="Aguirre-Dugua X."/>
            <person name="Aguirre-Planter E."/>
            <person name="Tenaillon M.I."/>
            <person name="Lira-Saade R."/>
            <person name="Eguiarte L.E."/>
        </authorList>
    </citation>
    <scope>NUCLEOTIDE SEQUENCE [LARGE SCALE GENOMIC DNA]</scope>
    <source>
        <strain evidence="8">JBR-2021</strain>
    </source>
</reference>
<evidence type="ECO:0000256" key="4">
    <source>
        <dbReference type="ARBA" id="ARBA00022989"/>
    </source>
</evidence>
<name>A0AAV6P7R5_9ROSI</name>